<keyword evidence="2 6" id="KW-0812">Transmembrane</keyword>
<gene>
    <name evidence="7" type="ORF">V5799_005012</name>
</gene>
<feature type="transmembrane region" description="Helical" evidence="6">
    <location>
        <begin position="432"/>
        <end position="453"/>
    </location>
</feature>
<comment type="caution">
    <text evidence="7">The sequence shown here is derived from an EMBL/GenBank/DDBJ whole genome shotgun (WGS) entry which is preliminary data.</text>
</comment>
<organism evidence="7 8">
    <name type="scientific">Amblyomma americanum</name>
    <name type="common">Lone star tick</name>
    <dbReference type="NCBI Taxonomy" id="6943"/>
    <lineage>
        <taxon>Eukaryota</taxon>
        <taxon>Metazoa</taxon>
        <taxon>Ecdysozoa</taxon>
        <taxon>Arthropoda</taxon>
        <taxon>Chelicerata</taxon>
        <taxon>Arachnida</taxon>
        <taxon>Acari</taxon>
        <taxon>Parasitiformes</taxon>
        <taxon>Ixodida</taxon>
        <taxon>Ixodoidea</taxon>
        <taxon>Ixodidae</taxon>
        <taxon>Amblyomminae</taxon>
        <taxon>Amblyomma</taxon>
    </lineage>
</organism>
<evidence type="ECO:0000256" key="6">
    <source>
        <dbReference type="SAM" id="Phobius"/>
    </source>
</evidence>
<dbReference type="GO" id="GO:0016020">
    <property type="term" value="C:membrane"/>
    <property type="evidence" value="ECO:0007669"/>
    <property type="project" value="UniProtKB-SubCell"/>
</dbReference>
<feature type="transmembrane region" description="Helical" evidence="6">
    <location>
        <begin position="255"/>
        <end position="275"/>
    </location>
</feature>
<keyword evidence="4 6" id="KW-0472">Membrane</keyword>
<evidence type="ECO:0000256" key="4">
    <source>
        <dbReference type="ARBA" id="ARBA00023136"/>
    </source>
</evidence>
<evidence type="ECO:0000256" key="5">
    <source>
        <dbReference type="SAM" id="MobiDB-lite"/>
    </source>
</evidence>
<dbReference type="EMBL" id="JARKHS020035291">
    <property type="protein sequence ID" value="KAK8757355.1"/>
    <property type="molecule type" value="Genomic_DNA"/>
</dbReference>
<accession>A0AAQ4D4G5</accession>
<feature type="transmembrane region" description="Helical" evidence="6">
    <location>
        <begin position="492"/>
        <end position="512"/>
    </location>
</feature>
<evidence type="ECO:0000313" key="7">
    <source>
        <dbReference type="EMBL" id="KAK8757355.1"/>
    </source>
</evidence>
<keyword evidence="3 6" id="KW-1133">Transmembrane helix</keyword>
<dbReference type="Proteomes" id="UP001321473">
    <property type="component" value="Unassembled WGS sequence"/>
</dbReference>
<evidence type="ECO:0000256" key="2">
    <source>
        <dbReference type="ARBA" id="ARBA00022692"/>
    </source>
</evidence>
<feature type="transmembrane region" description="Helical" evidence="6">
    <location>
        <begin position="375"/>
        <end position="395"/>
    </location>
</feature>
<feature type="transmembrane region" description="Helical" evidence="6">
    <location>
        <begin position="407"/>
        <end position="426"/>
    </location>
</feature>
<evidence type="ECO:0000313" key="8">
    <source>
        <dbReference type="Proteomes" id="UP001321473"/>
    </source>
</evidence>
<feature type="transmembrane region" description="Helical" evidence="6">
    <location>
        <begin position="344"/>
        <end position="363"/>
    </location>
</feature>
<comment type="subcellular location">
    <subcellularLocation>
        <location evidence="1">Membrane</location>
        <topology evidence="1">Multi-pass membrane protein</topology>
    </subcellularLocation>
</comment>
<dbReference type="AlphaFoldDB" id="A0AAQ4D4G5"/>
<dbReference type="InterPro" id="IPR036259">
    <property type="entry name" value="MFS_trans_sf"/>
</dbReference>
<evidence type="ECO:0008006" key="9">
    <source>
        <dbReference type="Google" id="ProtNLM"/>
    </source>
</evidence>
<dbReference type="PANTHER" id="PTHR24064">
    <property type="entry name" value="SOLUTE CARRIER FAMILY 22 MEMBER"/>
    <property type="match status" value="1"/>
</dbReference>
<proteinExistence type="predicted"/>
<feature type="transmembrane region" description="Helical" evidence="6">
    <location>
        <begin position="140"/>
        <end position="157"/>
    </location>
</feature>
<reference evidence="7 8" key="1">
    <citation type="journal article" date="2023" name="Arcadia Sci">
        <title>De novo assembly of a long-read Amblyomma americanum tick genome.</title>
        <authorList>
            <person name="Chou S."/>
            <person name="Poskanzer K.E."/>
            <person name="Rollins M."/>
            <person name="Thuy-Boun P.S."/>
        </authorList>
    </citation>
    <scope>NUCLEOTIDE SEQUENCE [LARGE SCALE GENOMIC DNA]</scope>
    <source>
        <strain evidence="7">F_SG_1</strain>
        <tissue evidence="7">Salivary glands</tissue>
    </source>
</reference>
<protein>
    <recommendedName>
        <fullName evidence="9">Organic cation/carnitine transporter</fullName>
    </recommendedName>
</protein>
<dbReference type="SUPFAM" id="SSF103473">
    <property type="entry name" value="MFS general substrate transporter"/>
    <property type="match status" value="1"/>
</dbReference>
<name>A0AAQ4D4G5_AMBAM</name>
<feature type="transmembrane region" description="Helical" evidence="6">
    <location>
        <begin position="465"/>
        <end position="486"/>
    </location>
</feature>
<evidence type="ECO:0000256" key="3">
    <source>
        <dbReference type="ARBA" id="ARBA00022989"/>
    </source>
</evidence>
<feature type="transmembrane region" description="Helical" evidence="6">
    <location>
        <begin position="169"/>
        <end position="192"/>
    </location>
</feature>
<feature type="region of interest" description="Disordered" evidence="5">
    <location>
        <begin position="547"/>
        <end position="579"/>
    </location>
</feature>
<dbReference type="Gene3D" id="1.20.1250.20">
    <property type="entry name" value="MFS general substrate transporter like domains"/>
    <property type="match status" value="1"/>
</dbReference>
<sequence>MLLLSRKKLSRNDLVSSDCYDCGDVYGHGHFQRWFCILATLSVCAQQCHTLVFRLISGDVDHWCKQPHGVVMMSADAWKNTAIPLEADGRLSRCTFYKYPSDPNDTQVVDCDEWDYDSEKARRTIVSRWNLVCRRRPLRALAQAVYIAGSLVFMSAVGHIADQIGRLPVLLSAVAVLQLTTLGGCFAQSYIMYILSRFFNAGCAATVGVLSCTLLFEVSTHENRNRHVCAALTAGLLMAEVWLAVARLLRKVDWTLLQGLMLAPTVLTLYAFAAVHESARWCVAEGNMVKAEIIMISAAKENLFPIPTTACMLERLKEEVARVSKRVTSTAKDISEAKELQRRAFVMFGSSFTVSFTMFSILMYEAKVASGASAWYPWASSAMNLVGFGLLYAAFRKIAAARLLSTVVAGLGCMAFLISLSFVVQYEPLTTALFLSAKPFVYAVSILIYISVLGMVPTTVRCSTACWFFGFGRLGGVCAVLLSILQDAGREDVLFALAGTALFVMLVAHVSIRSASEQPTISSPLSTTGNVDTMGYMKQTLDPLTLKKEKSEKRKKSRARASSMKAQSTEPKPNNDAID</sequence>
<evidence type="ECO:0000256" key="1">
    <source>
        <dbReference type="ARBA" id="ARBA00004141"/>
    </source>
</evidence>
<keyword evidence="8" id="KW-1185">Reference proteome</keyword>
<feature type="transmembrane region" description="Helical" evidence="6">
    <location>
        <begin position="228"/>
        <end position="249"/>
    </location>
</feature>
<feature type="transmembrane region" description="Helical" evidence="6">
    <location>
        <begin position="198"/>
        <end position="216"/>
    </location>
</feature>